<feature type="compositionally biased region" description="Polar residues" evidence="1">
    <location>
        <begin position="48"/>
        <end position="78"/>
    </location>
</feature>
<sequence length="84" mass="9421">MDLRLPTQSYTSERIQVFPLLKVIVFFTSHARKAQLKQKNVPAEPSYSIQILSSGSPKSPKSNFNDPEVLTRSSNIPGQHTHPC</sequence>
<proteinExistence type="predicted"/>
<reference evidence="2 3" key="1">
    <citation type="submission" date="2019-03" db="EMBL/GenBank/DDBJ databases">
        <title>Dyadobacter AR-3-6 sp. nov., isolated from arctic soil.</title>
        <authorList>
            <person name="Chaudhary D.K."/>
        </authorList>
    </citation>
    <scope>NUCLEOTIDE SEQUENCE [LARGE SCALE GENOMIC DNA]</scope>
    <source>
        <strain evidence="2 3">AR-3-6</strain>
    </source>
</reference>
<name>A0A4R5D5C9_9BACT</name>
<dbReference type="Proteomes" id="UP000294850">
    <property type="component" value="Unassembled WGS sequence"/>
</dbReference>
<dbReference type="AlphaFoldDB" id="A0A4R5D5C9"/>
<gene>
    <name evidence="2" type="ORF">E0F88_32075</name>
</gene>
<dbReference type="EMBL" id="SMFL01000024">
    <property type="protein sequence ID" value="TDE08669.1"/>
    <property type="molecule type" value="Genomic_DNA"/>
</dbReference>
<keyword evidence="3" id="KW-1185">Reference proteome</keyword>
<feature type="region of interest" description="Disordered" evidence="1">
    <location>
        <begin position="48"/>
        <end position="84"/>
    </location>
</feature>
<evidence type="ECO:0000313" key="3">
    <source>
        <dbReference type="Proteomes" id="UP000294850"/>
    </source>
</evidence>
<evidence type="ECO:0000313" key="2">
    <source>
        <dbReference type="EMBL" id="TDE08669.1"/>
    </source>
</evidence>
<accession>A0A4R5D5C9</accession>
<comment type="caution">
    <text evidence="2">The sequence shown here is derived from an EMBL/GenBank/DDBJ whole genome shotgun (WGS) entry which is preliminary data.</text>
</comment>
<protein>
    <submittedName>
        <fullName evidence="2">Uncharacterized protein</fullName>
    </submittedName>
</protein>
<evidence type="ECO:0000256" key="1">
    <source>
        <dbReference type="SAM" id="MobiDB-lite"/>
    </source>
</evidence>
<dbReference type="RefSeq" id="WP_131962645.1">
    <property type="nucleotide sequence ID" value="NZ_SMFL01000024.1"/>
</dbReference>
<organism evidence="2 3">
    <name type="scientific">Dyadobacter psychrotolerans</name>
    <dbReference type="NCBI Taxonomy" id="2541721"/>
    <lineage>
        <taxon>Bacteria</taxon>
        <taxon>Pseudomonadati</taxon>
        <taxon>Bacteroidota</taxon>
        <taxon>Cytophagia</taxon>
        <taxon>Cytophagales</taxon>
        <taxon>Spirosomataceae</taxon>
        <taxon>Dyadobacter</taxon>
    </lineage>
</organism>